<dbReference type="AlphaFoldDB" id="A0A9D4R3F6"/>
<dbReference type="EMBL" id="JAIWYP010000003">
    <property type="protein sequence ID" value="KAH3851835.1"/>
    <property type="molecule type" value="Genomic_DNA"/>
</dbReference>
<dbReference type="InterPro" id="IPR019734">
    <property type="entry name" value="TPR_rpt"/>
</dbReference>
<keyword evidence="3" id="KW-1185">Reference proteome</keyword>
<dbReference type="Proteomes" id="UP000828390">
    <property type="component" value="Unassembled WGS sequence"/>
</dbReference>
<dbReference type="PROSITE" id="PS50005">
    <property type="entry name" value="TPR"/>
    <property type="match status" value="1"/>
</dbReference>
<gene>
    <name evidence="2" type="ORF">DPMN_094322</name>
</gene>
<accession>A0A9D4R3F6</accession>
<dbReference type="SUPFAM" id="SSF48452">
    <property type="entry name" value="TPR-like"/>
    <property type="match status" value="1"/>
</dbReference>
<reference evidence="2" key="2">
    <citation type="submission" date="2020-11" db="EMBL/GenBank/DDBJ databases">
        <authorList>
            <person name="McCartney M.A."/>
            <person name="Auch B."/>
            <person name="Kono T."/>
            <person name="Mallez S."/>
            <person name="Becker A."/>
            <person name="Gohl D.M."/>
            <person name="Silverstein K.A.T."/>
            <person name="Koren S."/>
            <person name="Bechman K.B."/>
            <person name="Herman A."/>
            <person name="Abrahante J.E."/>
            <person name="Garbe J."/>
        </authorList>
    </citation>
    <scope>NUCLEOTIDE SEQUENCE</scope>
    <source>
        <strain evidence="2">Duluth1</strain>
        <tissue evidence="2">Whole animal</tissue>
    </source>
</reference>
<dbReference type="SMART" id="SM00028">
    <property type="entry name" value="TPR"/>
    <property type="match status" value="1"/>
</dbReference>
<name>A0A9D4R3F6_DREPO</name>
<protein>
    <submittedName>
        <fullName evidence="2">Uncharacterized protein</fullName>
    </submittedName>
</protein>
<organism evidence="2 3">
    <name type="scientific">Dreissena polymorpha</name>
    <name type="common">Zebra mussel</name>
    <name type="synonym">Mytilus polymorpha</name>
    <dbReference type="NCBI Taxonomy" id="45954"/>
    <lineage>
        <taxon>Eukaryota</taxon>
        <taxon>Metazoa</taxon>
        <taxon>Spiralia</taxon>
        <taxon>Lophotrochozoa</taxon>
        <taxon>Mollusca</taxon>
        <taxon>Bivalvia</taxon>
        <taxon>Autobranchia</taxon>
        <taxon>Heteroconchia</taxon>
        <taxon>Euheterodonta</taxon>
        <taxon>Imparidentia</taxon>
        <taxon>Neoheterodontei</taxon>
        <taxon>Myida</taxon>
        <taxon>Dreissenoidea</taxon>
        <taxon>Dreissenidae</taxon>
        <taxon>Dreissena</taxon>
    </lineage>
</organism>
<dbReference type="InterPro" id="IPR011990">
    <property type="entry name" value="TPR-like_helical_dom_sf"/>
</dbReference>
<evidence type="ECO:0000313" key="3">
    <source>
        <dbReference type="Proteomes" id="UP000828390"/>
    </source>
</evidence>
<evidence type="ECO:0000313" key="2">
    <source>
        <dbReference type="EMBL" id="KAH3851835.1"/>
    </source>
</evidence>
<sequence>MLKFECLEQCLSCERTLLNTSLEHDIHYTIRNVFEYMFSTNARLETISFVVVKHLFAFQNSIQSSNCLRLRSVLGNESIRRFKYILNTDLASCRLKLASILYCSGHLRAVARVLEDLERIYHSKVKAVCGCVELEGDRDLQVFADMLSGHSVNEFSKPQFACCVRFLRQEVYCTPVILLFKMNRNMSEKEVAQRGYADKQWMDNAVVDSRPFLHYLQYLTYRGLGEREKQLHVLGVLEFNICDTRKQIQLYHPNTALHLLGHCYEMEGDYDSALHYYDESLRCCGTTNNAANWHVQRVRRVRRLISG</sequence>
<comment type="caution">
    <text evidence="2">The sequence shown here is derived from an EMBL/GenBank/DDBJ whole genome shotgun (WGS) entry which is preliminary data.</text>
</comment>
<keyword evidence="1" id="KW-0802">TPR repeat</keyword>
<reference evidence="2" key="1">
    <citation type="journal article" date="2019" name="bioRxiv">
        <title>The Genome of the Zebra Mussel, Dreissena polymorpha: A Resource for Invasive Species Research.</title>
        <authorList>
            <person name="McCartney M.A."/>
            <person name="Auch B."/>
            <person name="Kono T."/>
            <person name="Mallez S."/>
            <person name="Zhang Y."/>
            <person name="Obille A."/>
            <person name="Becker A."/>
            <person name="Abrahante J.E."/>
            <person name="Garbe J."/>
            <person name="Badalamenti J.P."/>
            <person name="Herman A."/>
            <person name="Mangelson H."/>
            <person name="Liachko I."/>
            <person name="Sullivan S."/>
            <person name="Sone E.D."/>
            <person name="Koren S."/>
            <person name="Silverstein K.A.T."/>
            <person name="Beckman K.B."/>
            <person name="Gohl D.M."/>
        </authorList>
    </citation>
    <scope>NUCLEOTIDE SEQUENCE</scope>
    <source>
        <strain evidence="2">Duluth1</strain>
        <tissue evidence="2">Whole animal</tissue>
    </source>
</reference>
<proteinExistence type="predicted"/>
<evidence type="ECO:0000256" key="1">
    <source>
        <dbReference type="PROSITE-ProRule" id="PRU00339"/>
    </source>
</evidence>
<feature type="repeat" description="TPR" evidence="1">
    <location>
        <begin position="254"/>
        <end position="287"/>
    </location>
</feature>